<dbReference type="InterPro" id="IPR029056">
    <property type="entry name" value="Ribokinase-like"/>
</dbReference>
<evidence type="ECO:0000313" key="3">
    <source>
        <dbReference type="Proteomes" id="UP000541421"/>
    </source>
</evidence>
<reference evidence="2 3" key="1">
    <citation type="submission" date="2020-05" db="EMBL/GenBank/DDBJ databases">
        <authorList>
            <person name="Niu N."/>
        </authorList>
    </citation>
    <scope>NUCLEOTIDE SEQUENCE [LARGE SCALE GENOMIC DNA]</scope>
    <source>
        <strain evidence="2 3">LMG10982</strain>
    </source>
</reference>
<dbReference type="SUPFAM" id="SSF53613">
    <property type="entry name" value="Ribokinase-like"/>
    <property type="match status" value="1"/>
</dbReference>
<proteinExistence type="predicted"/>
<evidence type="ECO:0000259" key="1">
    <source>
        <dbReference type="Pfam" id="PF08543"/>
    </source>
</evidence>
<gene>
    <name evidence="2" type="ORF">HKX40_09765</name>
</gene>
<dbReference type="RefSeq" id="WP_171589392.1">
    <property type="nucleotide sequence ID" value="NZ_JABGBO010000011.1"/>
</dbReference>
<keyword evidence="3" id="KW-1185">Reference proteome</keyword>
<dbReference type="Pfam" id="PF08543">
    <property type="entry name" value="Phos_pyr_kin"/>
    <property type="match status" value="1"/>
</dbReference>
<sequence>MTASSPSSVLFFNLFDPSHRAHLPMECVTAAQLRTFSNSVVTALAIRDTNTVIEVQPLREDSIEAQARCLLEDVSPQAFKVNHVFSIETLDSLATIFADYNQIPLVTVFGKHFYEYVDIDDNALYTEMLTDAYLDILSPLSYIAVVDLNYATHWTSEDFDITTEEDLFLHILDLGAEYCLILNQRDTNGKLCHRLIHQSDDEFIFEHPAHISTHAEFADLTGTALACSLAQGLSAEDATKTALSVALSQTQDTIRLGMGSPQVNYIAPELIGG</sequence>
<dbReference type="AlphaFoldDB" id="A0A7Y4P6Z5"/>
<name>A0A7Y4P6Z5_9BURK</name>
<evidence type="ECO:0000313" key="2">
    <source>
        <dbReference type="EMBL" id="NOL50414.1"/>
    </source>
</evidence>
<protein>
    <recommendedName>
        <fullName evidence="1">Pyridoxamine kinase/Phosphomethylpyrimidine kinase domain-containing protein</fullName>
    </recommendedName>
</protein>
<dbReference type="GO" id="GO:0003824">
    <property type="term" value="F:catalytic activity"/>
    <property type="evidence" value="ECO:0007669"/>
    <property type="project" value="UniProtKB-ARBA"/>
</dbReference>
<dbReference type="EMBL" id="JABGBO010000011">
    <property type="protein sequence ID" value="NOL50414.1"/>
    <property type="molecule type" value="Genomic_DNA"/>
</dbReference>
<feature type="domain" description="Pyridoxamine kinase/Phosphomethylpyrimidine kinase" evidence="1">
    <location>
        <begin position="29"/>
        <end position="263"/>
    </location>
</feature>
<dbReference type="Proteomes" id="UP000541421">
    <property type="component" value="Unassembled WGS sequence"/>
</dbReference>
<organism evidence="2 3">
    <name type="scientific">Pelistega europaea</name>
    <dbReference type="NCBI Taxonomy" id="106147"/>
    <lineage>
        <taxon>Bacteria</taxon>
        <taxon>Pseudomonadati</taxon>
        <taxon>Pseudomonadota</taxon>
        <taxon>Betaproteobacteria</taxon>
        <taxon>Burkholderiales</taxon>
        <taxon>Alcaligenaceae</taxon>
        <taxon>Pelistega</taxon>
    </lineage>
</organism>
<dbReference type="InterPro" id="IPR013749">
    <property type="entry name" value="PM/HMP-P_kinase-1"/>
</dbReference>
<dbReference type="Gene3D" id="3.40.1190.20">
    <property type="match status" value="1"/>
</dbReference>
<accession>A0A7Y4P6Z5</accession>
<comment type="caution">
    <text evidence="2">The sequence shown here is derived from an EMBL/GenBank/DDBJ whole genome shotgun (WGS) entry which is preliminary data.</text>
</comment>